<dbReference type="NCBIfam" id="TIGR00628">
    <property type="entry name" value="ung"/>
    <property type="match status" value="1"/>
</dbReference>
<evidence type="ECO:0000256" key="3">
    <source>
        <dbReference type="ARBA" id="ARBA00012030"/>
    </source>
</evidence>
<evidence type="ECO:0000256" key="7">
    <source>
        <dbReference type="HAMAP-Rule" id="MF_03166"/>
    </source>
</evidence>
<accession>A0A0D6LY65</accession>
<dbReference type="SUPFAM" id="SSF52141">
    <property type="entry name" value="Uracil-DNA glycosylase-like"/>
    <property type="match status" value="1"/>
</dbReference>
<dbReference type="EC" id="3.2.2.27" evidence="3 7"/>
<dbReference type="GO" id="GO:0005739">
    <property type="term" value="C:mitochondrion"/>
    <property type="evidence" value="ECO:0007669"/>
    <property type="project" value="UniProtKB-SubCell"/>
</dbReference>
<protein>
    <recommendedName>
        <fullName evidence="3 7">Uracil-DNA glycosylase</fullName>
        <shortName evidence="7">UDG</shortName>
        <ecNumber evidence="3 7">3.2.2.27</ecNumber>
    </recommendedName>
</protein>
<dbReference type="Proteomes" id="UP000054495">
    <property type="component" value="Unassembled WGS sequence"/>
</dbReference>
<keyword evidence="5 7" id="KW-0378">Hydrolase</keyword>
<keyword evidence="7" id="KW-0496">Mitochondrion</keyword>
<keyword evidence="4 7" id="KW-0227">DNA damage</keyword>
<dbReference type="SMART" id="SM00987">
    <property type="entry name" value="UreE_C"/>
    <property type="match status" value="1"/>
</dbReference>
<dbReference type="NCBIfam" id="NF003592">
    <property type="entry name" value="PRK05254.1-5"/>
    <property type="match status" value="1"/>
</dbReference>
<keyword evidence="6 7" id="KW-0234">DNA repair</keyword>
<evidence type="ECO:0000313" key="12">
    <source>
        <dbReference type="Proteomes" id="UP000054495"/>
    </source>
</evidence>
<comment type="function">
    <text evidence="7 9">Excises uracil residues from the DNA which can arise as a result of misincorporation of dUMP residues by DNA polymerase or due to deamination of cytosine.</text>
</comment>
<keyword evidence="12" id="KW-1185">Reference proteome</keyword>
<dbReference type="NCBIfam" id="NF003588">
    <property type="entry name" value="PRK05254.1-1"/>
    <property type="match status" value="1"/>
</dbReference>
<gene>
    <name evidence="11" type="ORF">ANCCEY_08339</name>
</gene>
<feature type="domain" description="Uracil-DNA glycosylase-like" evidence="10">
    <location>
        <begin position="126"/>
        <end position="286"/>
    </location>
</feature>
<dbReference type="PANTHER" id="PTHR11264:SF7">
    <property type="entry name" value="URACIL-DNA GLYCOSYLASE"/>
    <property type="match status" value="1"/>
</dbReference>
<evidence type="ECO:0000259" key="10">
    <source>
        <dbReference type="SMART" id="SM00986"/>
    </source>
</evidence>
<feature type="active site" description="Proton acceptor" evidence="7 8">
    <location>
        <position position="141"/>
    </location>
</feature>
<dbReference type="InterPro" id="IPR036895">
    <property type="entry name" value="Uracil-DNA_glycosylase-like_sf"/>
</dbReference>
<dbReference type="EMBL" id="KE125037">
    <property type="protein sequence ID" value="EPB72562.1"/>
    <property type="molecule type" value="Genomic_DNA"/>
</dbReference>
<comment type="subcellular location">
    <subcellularLocation>
        <location evidence="7">Mitochondrion</location>
    </subcellularLocation>
    <subcellularLocation>
        <location evidence="7">Nucleus</location>
    </subcellularLocation>
</comment>
<dbReference type="Gene3D" id="3.40.470.10">
    <property type="entry name" value="Uracil-DNA glycosylase-like domain"/>
    <property type="match status" value="1"/>
</dbReference>
<comment type="similarity">
    <text evidence="2 7 9">Belongs to the uracil-DNA glycosylase (UDG) superfamily. UNG family.</text>
</comment>
<dbReference type="InterPro" id="IPR005122">
    <property type="entry name" value="Uracil-DNA_glycosylase-like"/>
</dbReference>
<name>A0A0D6LY65_9BILA</name>
<dbReference type="GO" id="GO:0004844">
    <property type="term" value="F:uracil DNA N-glycosylase activity"/>
    <property type="evidence" value="ECO:0007669"/>
    <property type="project" value="UniProtKB-UniRule"/>
</dbReference>
<dbReference type="GO" id="GO:0005634">
    <property type="term" value="C:nucleus"/>
    <property type="evidence" value="ECO:0007669"/>
    <property type="project" value="UniProtKB-SubCell"/>
</dbReference>
<dbReference type="InterPro" id="IPR002043">
    <property type="entry name" value="UDG_fam1"/>
</dbReference>
<dbReference type="InterPro" id="IPR018085">
    <property type="entry name" value="Ura-DNA_Glyclase_AS"/>
</dbReference>
<dbReference type="HAMAP" id="MF_00148">
    <property type="entry name" value="UDG"/>
    <property type="match status" value="1"/>
</dbReference>
<dbReference type="GO" id="GO:0097510">
    <property type="term" value="P:base-excision repair, AP site formation via deaminated base removal"/>
    <property type="evidence" value="ECO:0007669"/>
    <property type="project" value="TreeGrafter"/>
</dbReference>
<comment type="catalytic activity">
    <reaction evidence="1 7 9">
        <text>Hydrolyzes single-stranded DNA or mismatched double-stranded DNA and polynucleotides, releasing free uracil.</text>
        <dbReference type="EC" id="3.2.2.27"/>
    </reaction>
</comment>
<dbReference type="NCBIfam" id="NF003589">
    <property type="entry name" value="PRK05254.1-2"/>
    <property type="match status" value="1"/>
</dbReference>
<evidence type="ECO:0000313" key="11">
    <source>
        <dbReference type="EMBL" id="EPB72562.1"/>
    </source>
</evidence>
<sequence>MVPSPQKKIPDMFLRALKRKADVTAPTASVGELEKKVKVDENEVQKENMASSESSSVYTSSASFSLYPVTGIFSLYPLLTDKRWRSILKEEFNMKYMRDVEEFLRAQYAKKVPIFPPREEIFSAFNLTPIDKIRVVIIGQDPYHGVGQAHGLSFSVKKGVPPPPSLKNIYKELSTDIPGFVIPNHGFLEKWALQGVFMLNATLTVECGKANSHEKIGWQRFTDKVISLVSSLNDGVVFLLWGGFAQKKESLINLKKHAVIKTAHPSPLSARKWFGCKCFSRTNAELARMGREPIDWTSL</sequence>
<dbReference type="SMART" id="SM00986">
    <property type="entry name" value="UDG"/>
    <property type="match status" value="1"/>
</dbReference>
<evidence type="ECO:0000256" key="9">
    <source>
        <dbReference type="RuleBase" id="RU003780"/>
    </source>
</evidence>
<organism evidence="11 12">
    <name type="scientific">Ancylostoma ceylanicum</name>
    <dbReference type="NCBI Taxonomy" id="53326"/>
    <lineage>
        <taxon>Eukaryota</taxon>
        <taxon>Metazoa</taxon>
        <taxon>Ecdysozoa</taxon>
        <taxon>Nematoda</taxon>
        <taxon>Chromadorea</taxon>
        <taxon>Rhabditida</taxon>
        <taxon>Rhabditina</taxon>
        <taxon>Rhabditomorpha</taxon>
        <taxon>Strongyloidea</taxon>
        <taxon>Ancylostomatidae</taxon>
        <taxon>Ancylostomatinae</taxon>
        <taxon>Ancylostoma</taxon>
    </lineage>
</organism>
<dbReference type="PANTHER" id="PTHR11264">
    <property type="entry name" value="URACIL-DNA GLYCOSYLASE"/>
    <property type="match status" value="1"/>
</dbReference>
<evidence type="ECO:0000256" key="1">
    <source>
        <dbReference type="ARBA" id="ARBA00001400"/>
    </source>
</evidence>
<dbReference type="FunFam" id="3.40.470.10:FF:000001">
    <property type="entry name" value="Uracil-DNA glycosylase"/>
    <property type="match status" value="1"/>
</dbReference>
<evidence type="ECO:0000256" key="8">
    <source>
        <dbReference type="PROSITE-ProRule" id="PRU10072"/>
    </source>
</evidence>
<evidence type="ECO:0000256" key="4">
    <source>
        <dbReference type="ARBA" id="ARBA00022763"/>
    </source>
</evidence>
<dbReference type="CDD" id="cd10027">
    <property type="entry name" value="UDG-F1-like"/>
    <property type="match status" value="1"/>
</dbReference>
<dbReference type="NCBIfam" id="NF003591">
    <property type="entry name" value="PRK05254.1-4"/>
    <property type="match status" value="1"/>
</dbReference>
<dbReference type="AlphaFoldDB" id="A0A0D6LY65"/>
<dbReference type="PROSITE" id="PS00130">
    <property type="entry name" value="U_DNA_GLYCOSYLASE"/>
    <property type="match status" value="1"/>
</dbReference>
<keyword evidence="7" id="KW-0539">Nucleus</keyword>
<reference evidence="11 12" key="1">
    <citation type="submission" date="2013-05" db="EMBL/GenBank/DDBJ databases">
        <title>Draft genome of the parasitic nematode Anyclostoma ceylanicum.</title>
        <authorList>
            <person name="Mitreva M."/>
        </authorList>
    </citation>
    <scope>NUCLEOTIDE SEQUENCE [LARGE SCALE GENOMIC DNA]</scope>
</reference>
<dbReference type="Pfam" id="PF03167">
    <property type="entry name" value="UDG"/>
    <property type="match status" value="1"/>
</dbReference>
<proteinExistence type="inferred from homology"/>
<evidence type="ECO:0000256" key="2">
    <source>
        <dbReference type="ARBA" id="ARBA00008184"/>
    </source>
</evidence>
<evidence type="ECO:0000256" key="6">
    <source>
        <dbReference type="ARBA" id="ARBA00023204"/>
    </source>
</evidence>
<evidence type="ECO:0000256" key="5">
    <source>
        <dbReference type="ARBA" id="ARBA00022801"/>
    </source>
</evidence>